<dbReference type="Gene3D" id="3.40.50.720">
    <property type="entry name" value="NAD(P)-binding Rossmann-like Domain"/>
    <property type="match status" value="1"/>
</dbReference>
<dbReference type="GO" id="GO:0016651">
    <property type="term" value="F:oxidoreductase activity, acting on NAD(P)H"/>
    <property type="evidence" value="ECO:0007669"/>
    <property type="project" value="InterPro"/>
</dbReference>
<dbReference type="InterPro" id="IPR020843">
    <property type="entry name" value="ER"/>
</dbReference>
<comment type="caution">
    <text evidence="2">The sequence shown here is derived from an EMBL/GenBank/DDBJ whole genome shotgun (WGS) entry which is preliminary data.</text>
</comment>
<dbReference type="Pfam" id="PF00107">
    <property type="entry name" value="ADH_zinc_N"/>
    <property type="match status" value="1"/>
</dbReference>
<sequence length="325" mass="34039">MPTTQQKSLVLPQKGSDFVLDTTFPIPKPGKDEVLVKIKSAVLNPVDAKMRKFGLVYGGYPGILGLDIAGDIVELGDGVTTLHVGDRVFFAGSFVNEYSGFQEYALAEQNTTMLIPPSLSYDDAATLPVAISTAYLGLYNIIPHGLALKSILDDKGMGFYGGKAIFISGGSSAVGQTVIQFAKLSGFSFIITTASSKHIENLKSLGATHIVNRDISLEDLPAALKNILGSLEIETAYDAIGNADTSLAQAMAAIIPGVLIPHNGNEDDSVQCGATSNRLRGAKPVKPAKVEVLPGGLTAVAGGLDRLFNGQVSGVKLVVHPEDTA</sequence>
<dbReference type="PANTHER" id="PTHR45348">
    <property type="entry name" value="HYPOTHETICAL OXIDOREDUCTASE (EUROFUNG)"/>
    <property type="match status" value="1"/>
</dbReference>
<proteinExistence type="predicted"/>
<gene>
    <name evidence="2" type="ORF">H1R20_g7449</name>
</gene>
<dbReference type="Gene3D" id="3.90.180.10">
    <property type="entry name" value="Medium-chain alcohol dehydrogenases, catalytic domain"/>
    <property type="match status" value="1"/>
</dbReference>
<feature type="domain" description="Enoyl reductase (ER)" evidence="1">
    <location>
        <begin position="15"/>
        <end position="319"/>
    </location>
</feature>
<dbReference type="InterPro" id="IPR013154">
    <property type="entry name" value="ADH-like_N"/>
</dbReference>
<dbReference type="InterPro" id="IPR011032">
    <property type="entry name" value="GroES-like_sf"/>
</dbReference>
<dbReference type="PANTHER" id="PTHR45348:SF2">
    <property type="entry name" value="ZINC-TYPE ALCOHOL DEHYDROGENASE-LIKE PROTEIN C2E1P3.01"/>
    <property type="match status" value="1"/>
</dbReference>
<dbReference type="CDD" id="cd08249">
    <property type="entry name" value="enoyl_reductase_like"/>
    <property type="match status" value="1"/>
</dbReference>
<name>A0A9W8J7N5_9AGAR</name>
<protein>
    <recommendedName>
        <fullName evidence="1">Enoyl reductase (ER) domain-containing protein</fullName>
    </recommendedName>
</protein>
<dbReference type="InterPro" id="IPR013149">
    <property type="entry name" value="ADH-like_C"/>
</dbReference>
<evidence type="ECO:0000259" key="1">
    <source>
        <dbReference type="SMART" id="SM00829"/>
    </source>
</evidence>
<dbReference type="OrthoDB" id="3233595at2759"/>
<accession>A0A9W8J7N5</accession>
<evidence type="ECO:0000313" key="2">
    <source>
        <dbReference type="EMBL" id="KAJ2929657.1"/>
    </source>
</evidence>
<dbReference type="Proteomes" id="UP001140091">
    <property type="component" value="Unassembled WGS sequence"/>
</dbReference>
<dbReference type="Pfam" id="PF08240">
    <property type="entry name" value="ADH_N"/>
    <property type="match status" value="1"/>
</dbReference>
<keyword evidence="3" id="KW-1185">Reference proteome</keyword>
<dbReference type="SUPFAM" id="SSF51735">
    <property type="entry name" value="NAD(P)-binding Rossmann-fold domains"/>
    <property type="match status" value="1"/>
</dbReference>
<dbReference type="AlphaFoldDB" id="A0A9W8J7N5"/>
<dbReference type="SMART" id="SM00829">
    <property type="entry name" value="PKS_ER"/>
    <property type="match status" value="1"/>
</dbReference>
<dbReference type="EMBL" id="JANBPK010000863">
    <property type="protein sequence ID" value="KAJ2929657.1"/>
    <property type="molecule type" value="Genomic_DNA"/>
</dbReference>
<dbReference type="InterPro" id="IPR036291">
    <property type="entry name" value="NAD(P)-bd_dom_sf"/>
</dbReference>
<evidence type="ECO:0000313" key="3">
    <source>
        <dbReference type="Proteomes" id="UP001140091"/>
    </source>
</evidence>
<dbReference type="InterPro" id="IPR047122">
    <property type="entry name" value="Trans-enoyl_RdTase-like"/>
</dbReference>
<feature type="non-terminal residue" evidence="2">
    <location>
        <position position="325"/>
    </location>
</feature>
<dbReference type="SUPFAM" id="SSF50129">
    <property type="entry name" value="GroES-like"/>
    <property type="match status" value="1"/>
</dbReference>
<organism evidence="2 3">
    <name type="scientific">Candolleomyces eurysporus</name>
    <dbReference type="NCBI Taxonomy" id="2828524"/>
    <lineage>
        <taxon>Eukaryota</taxon>
        <taxon>Fungi</taxon>
        <taxon>Dikarya</taxon>
        <taxon>Basidiomycota</taxon>
        <taxon>Agaricomycotina</taxon>
        <taxon>Agaricomycetes</taxon>
        <taxon>Agaricomycetidae</taxon>
        <taxon>Agaricales</taxon>
        <taxon>Agaricineae</taxon>
        <taxon>Psathyrellaceae</taxon>
        <taxon>Candolleomyces</taxon>
    </lineage>
</organism>
<reference evidence="2" key="1">
    <citation type="submission" date="2022-06" db="EMBL/GenBank/DDBJ databases">
        <title>Genome Sequence of Candolleomyces eurysporus.</title>
        <authorList>
            <person name="Buettner E."/>
        </authorList>
    </citation>
    <scope>NUCLEOTIDE SEQUENCE</scope>
    <source>
        <strain evidence="2">VTCC 930004</strain>
    </source>
</reference>